<dbReference type="eggNOG" id="COG0457">
    <property type="taxonomic scope" value="Bacteria"/>
</dbReference>
<protein>
    <submittedName>
        <fullName evidence="1">Tetratricopeptide repeat protein</fullName>
    </submittedName>
</protein>
<dbReference type="RefSeq" id="WP_004344153.1">
    <property type="nucleotide sequence ID" value="NZ_GL586311.1"/>
</dbReference>
<dbReference type="HOGENOM" id="CLU_462975_0_0_10"/>
<dbReference type="STRING" id="873513.HMPREF6485_0304"/>
<gene>
    <name evidence="1" type="ORF">HMPREF6485_0304</name>
</gene>
<reference evidence="1 2" key="1">
    <citation type="submission" date="2010-10" db="EMBL/GenBank/DDBJ databases">
        <authorList>
            <person name="Muzny D."/>
            <person name="Qin X."/>
            <person name="Deng J."/>
            <person name="Jiang H."/>
            <person name="Liu Y."/>
            <person name="Qu J."/>
            <person name="Song X.-Z."/>
            <person name="Zhang L."/>
            <person name="Thornton R."/>
            <person name="Coyle M."/>
            <person name="Francisco L."/>
            <person name="Jackson L."/>
            <person name="Javaid M."/>
            <person name="Korchina V."/>
            <person name="Kovar C."/>
            <person name="Mata R."/>
            <person name="Mathew T."/>
            <person name="Ngo R."/>
            <person name="Nguyen L."/>
            <person name="Nguyen N."/>
            <person name="Okwuonu G."/>
            <person name="Ongeri F."/>
            <person name="Pham C."/>
            <person name="Simmons D."/>
            <person name="Wilczek-Boney K."/>
            <person name="Hale W."/>
            <person name="Jakkamsetti A."/>
            <person name="Pham P."/>
            <person name="Ruth R."/>
            <person name="San Lucas F."/>
            <person name="Warren J."/>
            <person name="Zhang J."/>
            <person name="Zhao Z."/>
            <person name="Zhou C."/>
            <person name="Zhu D."/>
            <person name="Lee S."/>
            <person name="Bess C."/>
            <person name="Blankenburg K."/>
            <person name="Forbes L."/>
            <person name="Fu Q."/>
            <person name="Gubbala S."/>
            <person name="Hirani K."/>
            <person name="Jayaseelan J.C."/>
            <person name="Lara F."/>
            <person name="Munidasa M."/>
            <person name="Palculict T."/>
            <person name="Patil S."/>
            <person name="Pu L.-L."/>
            <person name="Saada N."/>
            <person name="Tang L."/>
            <person name="Weissenberger G."/>
            <person name="Zhu Y."/>
            <person name="Hemphill L."/>
            <person name="Shang Y."/>
            <person name="Youmans B."/>
            <person name="Ayvaz T."/>
            <person name="Ross M."/>
            <person name="Santibanez J."/>
            <person name="Aqrawi P."/>
            <person name="Gross S."/>
            <person name="Joshi V."/>
            <person name="Fowler G."/>
            <person name="Nazareth L."/>
            <person name="Reid J."/>
            <person name="Worley K."/>
            <person name="Petrosino J."/>
            <person name="Highlander S."/>
            <person name="Gibbs R."/>
        </authorList>
    </citation>
    <scope>NUCLEOTIDE SEQUENCE [LARGE SCALE GENOMIC DNA]</scope>
    <source>
        <strain evidence="1 2">ATCC 33574</strain>
    </source>
</reference>
<accession>E6K3H8</accession>
<dbReference type="eggNOG" id="COG4403">
    <property type="taxonomic scope" value="Bacteria"/>
</dbReference>
<dbReference type="EMBL" id="AEPD01000006">
    <property type="protein sequence ID" value="EFU31918.1"/>
    <property type="molecule type" value="Genomic_DNA"/>
</dbReference>
<dbReference type="Pfam" id="PF20329">
    <property type="entry name" value="DUF6624"/>
    <property type="match status" value="1"/>
</dbReference>
<dbReference type="AlphaFoldDB" id="E6K3H8"/>
<comment type="caution">
    <text evidence="1">The sequence shown here is derived from an EMBL/GenBank/DDBJ whole genome shotgun (WGS) entry which is preliminary data.</text>
</comment>
<dbReference type="InterPro" id="IPR019734">
    <property type="entry name" value="TPR_rpt"/>
</dbReference>
<sequence>MKKTKMGKSVGQTEFFYDVRRWMMAGLHVLRCMALAVCCLVGSSVVGASAPDYRELIAAGDSCMEVFNVFEAMRFYGQARQLNDDNAVKMRLADCYYQRADYRRCADLLKVVGEDSLTHDAFRELFYCYYFRKDYASATFWGSQLVGRFPLDGQMVAELAAACNMEDQPDLAIRYAMPYYRRDSANYLVNRQLAYAHFYNRNYLEAARLYDRLLSLGDSAANTLYLGGMCHEQLEDYPQARTLFLASARLADFKQPTMLYHLGSTCHALKRYEEAYDYLVKAENLLKPDSAVVRNIRLLLAEMDKRDTKYKDAVIHAMDSLYLIGRYAEANKAFANLPAGVRRQLNQGEWYNGACVAAKAGDGNAAFARLHRVLEKNPVWQGGLEDKDFVSLHSDARWAAFATEVNKRKAAAERFFDIPLRNRLLRIGRADQEPRAEWRQAVASAPADTARISRLLHQMAVADAQNEREVCAILDSCGWVGRGRVGDACRVLWTVIQHSSVENMKKYFPLFAVAAAGGDLELEHLALMQDRIDMFEGRPQRYGTQIEQRADGKAHIYKLLDKSLVDTWRRQMGLSSLALYAERMKALVD</sequence>
<evidence type="ECO:0000313" key="2">
    <source>
        <dbReference type="Proteomes" id="UP000003112"/>
    </source>
</evidence>
<dbReference type="Proteomes" id="UP000003112">
    <property type="component" value="Unassembled WGS sequence"/>
</dbReference>
<proteinExistence type="predicted"/>
<keyword evidence="2" id="KW-1185">Reference proteome</keyword>
<dbReference type="InterPro" id="IPR011990">
    <property type="entry name" value="TPR-like_helical_dom_sf"/>
</dbReference>
<dbReference type="SUPFAM" id="SSF48452">
    <property type="entry name" value="TPR-like"/>
    <property type="match status" value="2"/>
</dbReference>
<name>E6K3H8_9BACT</name>
<evidence type="ECO:0000313" key="1">
    <source>
        <dbReference type="EMBL" id="EFU31918.1"/>
    </source>
</evidence>
<organism evidence="1 2">
    <name type="scientific">Segatella buccae ATCC 33574</name>
    <dbReference type="NCBI Taxonomy" id="873513"/>
    <lineage>
        <taxon>Bacteria</taxon>
        <taxon>Pseudomonadati</taxon>
        <taxon>Bacteroidota</taxon>
        <taxon>Bacteroidia</taxon>
        <taxon>Bacteroidales</taxon>
        <taxon>Prevotellaceae</taxon>
        <taxon>Segatella</taxon>
    </lineage>
</organism>
<dbReference type="InterPro" id="IPR046732">
    <property type="entry name" value="DUF6624"/>
</dbReference>
<dbReference type="GeneID" id="93535283"/>
<dbReference type="Gene3D" id="1.25.40.10">
    <property type="entry name" value="Tetratricopeptide repeat domain"/>
    <property type="match status" value="1"/>
</dbReference>
<dbReference type="SMART" id="SM00028">
    <property type="entry name" value="TPR"/>
    <property type="match status" value="4"/>
</dbReference>